<sequence length="213" mass="24804">MSTPDRTRKLLYLRTWDEWRLDNIAKALPSYWQTTFQPMHGMTEVRLADYHVLYFPSAHDQLFMLTQTQRVLDYLAGGGNLIINGTLARPWLPFLKPFQAVPPRPYLNLMIRPHTPGKYFGRMDYETYHRHDGILGQYARGWSEPPEGAQLLSMIGAEDDLHPVDWVWRYPGGGNVFVHNGDCIHWFKSAPNDKPNLMLDILEAIIERPEVER</sequence>
<keyword evidence="2" id="KW-1185">Reference proteome</keyword>
<evidence type="ECO:0000313" key="1">
    <source>
        <dbReference type="EMBL" id="OEO31193.1"/>
    </source>
</evidence>
<organism evidence="1 2">
    <name type="scientific">Devosia insulae DS-56</name>
    <dbReference type="NCBI Taxonomy" id="1116389"/>
    <lineage>
        <taxon>Bacteria</taxon>
        <taxon>Pseudomonadati</taxon>
        <taxon>Pseudomonadota</taxon>
        <taxon>Alphaproteobacteria</taxon>
        <taxon>Hyphomicrobiales</taxon>
        <taxon>Devosiaceae</taxon>
        <taxon>Devosia</taxon>
    </lineage>
</organism>
<comment type="caution">
    <text evidence="1">The sequence shown here is derived from an EMBL/GenBank/DDBJ whole genome shotgun (WGS) entry which is preliminary data.</text>
</comment>
<accession>A0A1E5XRI1</accession>
<evidence type="ECO:0000313" key="2">
    <source>
        <dbReference type="Proteomes" id="UP000095463"/>
    </source>
</evidence>
<dbReference type="OrthoDB" id="7343943at2"/>
<protein>
    <recommendedName>
        <fullName evidence="3">ThuA-like domain-containing protein</fullName>
    </recommendedName>
</protein>
<dbReference type="AlphaFoldDB" id="A0A1E5XRI1"/>
<evidence type="ECO:0008006" key="3">
    <source>
        <dbReference type="Google" id="ProtNLM"/>
    </source>
</evidence>
<dbReference type="InterPro" id="IPR029062">
    <property type="entry name" value="Class_I_gatase-like"/>
</dbReference>
<reference evidence="1 2" key="1">
    <citation type="journal article" date="2015" name="Genome Announc.">
        <title>Genome Assemblies of Three Soil-Associated Devosia species: D. insulae, D. limi, and D. soli.</title>
        <authorList>
            <person name="Hassan Y.I."/>
            <person name="Lepp D."/>
            <person name="Zhou T."/>
        </authorList>
    </citation>
    <scope>NUCLEOTIDE SEQUENCE [LARGE SCALE GENOMIC DNA]</scope>
    <source>
        <strain evidence="1 2">DS-56</strain>
    </source>
</reference>
<dbReference type="Proteomes" id="UP000095463">
    <property type="component" value="Unassembled WGS sequence"/>
</dbReference>
<dbReference type="EMBL" id="LAJE02000167">
    <property type="protein sequence ID" value="OEO31193.1"/>
    <property type="molecule type" value="Genomic_DNA"/>
</dbReference>
<gene>
    <name evidence="1" type="ORF">VW23_017675</name>
</gene>
<dbReference type="RefSeq" id="WP_069909643.1">
    <property type="nucleotide sequence ID" value="NZ_LAJE02000167.1"/>
</dbReference>
<name>A0A1E5XRI1_9HYPH</name>
<proteinExistence type="predicted"/>
<dbReference type="SUPFAM" id="SSF52317">
    <property type="entry name" value="Class I glutamine amidotransferase-like"/>
    <property type="match status" value="1"/>
</dbReference>